<dbReference type="InterPro" id="IPR005467">
    <property type="entry name" value="His_kinase_dom"/>
</dbReference>
<evidence type="ECO:0000256" key="1">
    <source>
        <dbReference type="ARBA" id="ARBA00000085"/>
    </source>
</evidence>
<dbReference type="Gene3D" id="1.10.287.130">
    <property type="match status" value="1"/>
</dbReference>
<reference evidence="14" key="1">
    <citation type="journal article" date="2019" name="Int. J. Syst. Evol. Microbiol.">
        <title>The Global Catalogue of Microorganisms (GCM) 10K type strain sequencing project: providing services to taxonomists for standard genome sequencing and annotation.</title>
        <authorList>
            <consortium name="The Broad Institute Genomics Platform"/>
            <consortium name="The Broad Institute Genome Sequencing Center for Infectious Disease"/>
            <person name="Wu L."/>
            <person name="Ma J."/>
        </authorList>
    </citation>
    <scope>NUCLEOTIDE SEQUENCE [LARGE SCALE GENOMIC DNA]</scope>
    <source>
        <strain evidence="14">CCUG 59189</strain>
    </source>
</reference>
<dbReference type="RefSeq" id="WP_379316814.1">
    <property type="nucleotide sequence ID" value="NZ_JBHTLM010000002.1"/>
</dbReference>
<dbReference type="PANTHER" id="PTHR45453:SF1">
    <property type="entry name" value="PHOSPHATE REGULON SENSOR PROTEIN PHOR"/>
    <property type="match status" value="1"/>
</dbReference>
<evidence type="ECO:0000259" key="12">
    <source>
        <dbReference type="PROSITE" id="PS50109"/>
    </source>
</evidence>
<keyword evidence="11" id="KW-1133">Transmembrane helix</keyword>
<dbReference type="InterPro" id="IPR003594">
    <property type="entry name" value="HATPase_dom"/>
</dbReference>
<evidence type="ECO:0000256" key="2">
    <source>
        <dbReference type="ARBA" id="ARBA00004370"/>
    </source>
</evidence>
<evidence type="ECO:0000313" key="14">
    <source>
        <dbReference type="Proteomes" id="UP001597262"/>
    </source>
</evidence>
<keyword evidence="9" id="KW-0902">Two-component regulatory system</keyword>
<dbReference type="EC" id="2.7.13.3" evidence="3"/>
<feature type="transmembrane region" description="Helical" evidence="11">
    <location>
        <begin position="9"/>
        <end position="30"/>
    </location>
</feature>
<proteinExistence type="predicted"/>
<feature type="compositionally biased region" description="Polar residues" evidence="10">
    <location>
        <begin position="49"/>
        <end position="67"/>
    </location>
</feature>
<evidence type="ECO:0000256" key="6">
    <source>
        <dbReference type="ARBA" id="ARBA00022741"/>
    </source>
</evidence>
<feature type="transmembrane region" description="Helical" evidence="11">
    <location>
        <begin position="161"/>
        <end position="185"/>
    </location>
</feature>
<dbReference type="InterPro" id="IPR050351">
    <property type="entry name" value="BphY/WalK/GraS-like"/>
</dbReference>
<gene>
    <name evidence="13" type="ORF">ACFQ3W_03935</name>
</gene>
<evidence type="ECO:0000256" key="3">
    <source>
        <dbReference type="ARBA" id="ARBA00012438"/>
    </source>
</evidence>
<dbReference type="InterPro" id="IPR003661">
    <property type="entry name" value="HisK_dim/P_dom"/>
</dbReference>
<evidence type="ECO:0000256" key="4">
    <source>
        <dbReference type="ARBA" id="ARBA00022553"/>
    </source>
</evidence>
<dbReference type="Gene3D" id="3.30.565.10">
    <property type="entry name" value="Histidine kinase-like ATPase, C-terminal domain"/>
    <property type="match status" value="1"/>
</dbReference>
<dbReference type="Pfam" id="PF02518">
    <property type="entry name" value="HATPase_c"/>
    <property type="match status" value="1"/>
</dbReference>
<dbReference type="InterPro" id="IPR036097">
    <property type="entry name" value="HisK_dim/P_sf"/>
</dbReference>
<keyword evidence="8" id="KW-0067">ATP-binding</keyword>
<keyword evidence="11" id="KW-0812">Transmembrane</keyword>
<evidence type="ECO:0000256" key="11">
    <source>
        <dbReference type="SAM" id="Phobius"/>
    </source>
</evidence>
<dbReference type="Pfam" id="PF00512">
    <property type="entry name" value="HisKA"/>
    <property type="match status" value="1"/>
</dbReference>
<keyword evidence="4" id="KW-0597">Phosphoprotein</keyword>
<organism evidence="13 14">
    <name type="scientific">Paenibacillus puldeungensis</name>
    <dbReference type="NCBI Taxonomy" id="696536"/>
    <lineage>
        <taxon>Bacteria</taxon>
        <taxon>Bacillati</taxon>
        <taxon>Bacillota</taxon>
        <taxon>Bacilli</taxon>
        <taxon>Bacillales</taxon>
        <taxon>Paenibacillaceae</taxon>
        <taxon>Paenibacillus</taxon>
    </lineage>
</organism>
<dbReference type="PRINTS" id="PR00344">
    <property type="entry name" value="BCTRLSENSOR"/>
</dbReference>
<evidence type="ECO:0000313" key="13">
    <source>
        <dbReference type="EMBL" id="MFD1175450.1"/>
    </source>
</evidence>
<dbReference type="CDD" id="cd00075">
    <property type="entry name" value="HATPase"/>
    <property type="match status" value="1"/>
</dbReference>
<evidence type="ECO:0000256" key="9">
    <source>
        <dbReference type="ARBA" id="ARBA00023012"/>
    </source>
</evidence>
<dbReference type="PANTHER" id="PTHR45453">
    <property type="entry name" value="PHOSPHATE REGULON SENSOR PROTEIN PHOR"/>
    <property type="match status" value="1"/>
</dbReference>
<dbReference type="SUPFAM" id="SSF55874">
    <property type="entry name" value="ATPase domain of HSP90 chaperone/DNA topoisomerase II/histidine kinase"/>
    <property type="match status" value="1"/>
</dbReference>
<keyword evidence="7 13" id="KW-0418">Kinase</keyword>
<dbReference type="GO" id="GO:0016301">
    <property type="term" value="F:kinase activity"/>
    <property type="evidence" value="ECO:0007669"/>
    <property type="project" value="UniProtKB-KW"/>
</dbReference>
<accession>A0ABW3RU88</accession>
<keyword evidence="6" id="KW-0547">Nucleotide-binding</keyword>
<dbReference type="SMART" id="SM00388">
    <property type="entry name" value="HisKA"/>
    <property type="match status" value="1"/>
</dbReference>
<evidence type="ECO:0000256" key="5">
    <source>
        <dbReference type="ARBA" id="ARBA00022679"/>
    </source>
</evidence>
<feature type="region of interest" description="Disordered" evidence="10">
    <location>
        <begin position="49"/>
        <end position="69"/>
    </location>
</feature>
<evidence type="ECO:0000256" key="7">
    <source>
        <dbReference type="ARBA" id="ARBA00022777"/>
    </source>
</evidence>
<dbReference type="CDD" id="cd00082">
    <property type="entry name" value="HisKA"/>
    <property type="match status" value="1"/>
</dbReference>
<keyword evidence="11" id="KW-0472">Membrane</keyword>
<dbReference type="Proteomes" id="UP001597262">
    <property type="component" value="Unassembled WGS sequence"/>
</dbReference>
<keyword evidence="5" id="KW-0808">Transferase</keyword>
<feature type="domain" description="Histidine kinase" evidence="12">
    <location>
        <begin position="200"/>
        <end position="417"/>
    </location>
</feature>
<comment type="catalytic activity">
    <reaction evidence="1">
        <text>ATP + protein L-histidine = ADP + protein N-phospho-L-histidine.</text>
        <dbReference type="EC" id="2.7.13.3"/>
    </reaction>
</comment>
<dbReference type="SUPFAM" id="SSF47384">
    <property type="entry name" value="Homodimeric domain of signal transducing histidine kinase"/>
    <property type="match status" value="1"/>
</dbReference>
<dbReference type="EMBL" id="JBHTLM010000002">
    <property type="protein sequence ID" value="MFD1175450.1"/>
    <property type="molecule type" value="Genomic_DNA"/>
</dbReference>
<dbReference type="PROSITE" id="PS50109">
    <property type="entry name" value="HIS_KIN"/>
    <property type="match status" value="1"/>
</dbReference>
<evidence type="ECO:0000256" key="10">
    <source>
        <dbReference type="SAM" id="MobiDB-lite"/>
    </source>
</evidence>
<comment type="caution">
    <text evidence="13">The sequence shown here is derived from an EMBL/GenBank/DDBJ whole genome shotgun (WGS) entry which is preliminary data.</text>
</comment>
<name>A0ABW3RU88_9BACL</name>
<evidence type="ECO:0000256" key="8">
    <source>
        <dbReference type="ARBA" id="ARBA00022840"/>
    </source>
</evidence>
<dbReference type="InterPro" id="IPR004358">
    <property type="entry name" value="Sig_transdc_His_kin-like_C"/>
</dbReference>
<comment type="subcellular location">
    <subcellularLocation>
        <location evidence="2">Membrane</location>
    </subcellularLocation>
</comment>
<sequence>MFNNTRRKLALLNTLVFLLILAILGTLLYVHMRYRLIHEVDENLTSAKHQIESSSDTSDYLPMNQQQSDDRDEKTCYLLWDAEGHLLAQFPQKAFSPAQIKQLYAHLDTTAMRTVSLEDHSFRMLHFTSGPIPGYEKTASMSIMSSLEDVNHTLFVLLKDILIGLAAGAVISTAAGLFLAGRALVPIRNSWDKQQQFVADASHELRTPAAIIQAQTEMLLRQPSHTIEEESPHIAEILKESQRMSKLLGDLLTLARSDSNQLEISPSSIALDKLLGELTDHFQLLSITKEIEITADIPSPLQLWGDEGRIRQLLIILLDNALKFTPESGKIKIEGRYQANSVYIKITDNGCGIAKEDLPRIFERFYRGNKARSHSAGSSGLGLSIAKWIVDVHSGTIRVDSELGQGTEVALTFPQKKPV</sequence>
<protein>
    <recommendedName>
        <fullName evidence="3">histidine kinase</fullName>
        <ecNumber evidence="3">2.7.13.3</ecNumber>
    </recommendedName>
</protein>
<dbReference type="InterPro" id="IPR036890">
    <property type="entry name" value="HATPase_C_sf"/>
</dbReference>
<dbReference type="SMART" id="SM00387">
    <property type="entry name" value="HATPase_c"/>
    <property type="match status" value="1"/>
</dbReference>
<keyword evidence="14" id="KW-1185">Reference proteome</keyword>